<organism evidence="2 3">
    <name type="scientific">Cryphonectria parasitica (strain ATCC 38755 / EP155)</name>
    <dbReference type="NCBI Taxonomy" id="660469"/>
    <lineage>
        <taxon>Eukaryota</taxon>
        <taxon>Fungi</taxon>
        <taxon>Dikarya</taxon>
        <taxon>Ascomycota</taxon>
        <taxon>Pezizomycotina</taxon>
        <taxon>Sordariomycetes</taxon>
        <taxon>Sordariomycetidae</taxon>
        <taxon>Diaporthales</taxon>
        <taxon>Cryphonectriaceae</taxon>
        <taxon>Cryphonectria-Endothia species complex</taxon>
        <taxon>Cryphonectria</taxon>
    </lineage>
</organism>
<comment type="caution">
    <text evidence="2">The sequence shown here is derived from an EMBL/GenBank/DDBJ whole genome shotgun (WGS) entry which is preliminary data.</text>
</comment>
<name>A0A9P4YC48_CRYP1</name>
<proteinExistence type="predicted"/>
<dbReference type="AlphaFoldDB" id="A0A9P4YC48"/>
<accession>A0A9P4YC48</accession>
<evidence type="ECO:0000313" key="3">
    <source>
        <dbReference type="Proteomes" id="UP000803844"/>
    </source>
</evidence>
<evidence type="ECO:0000256" key="1">
    <source>
        <dbReference type="SAM" id="MobiDB-lite"/>
    </source>
</evidence>
<dbReference type="RefSeq" id="XP_040781324.1">
    <property type="nucleotide sequence ID" value="XM_040924529.1"/>
</dbReference>
<dbReference type="GeneID" id="63841658"/>
<feature type="region of interest" description="Disordered" evidence="1">
    <location>
        <begin position="1"/>
        <end position="25"/>
    </location>
</feature>
<evidence type="ECO:0000313" key="2">
    <source>
        <dbReference type="EMBL" id="KAF3770363.1"/>
    </source>
</evidence>
<dbReference type="Proteomes" id="UP000803844">
    <property type="component" value="Unassembled WGS sequence"/>
</dbReference>
<protein>
    <submittedName>
        <fullName evidence="2">Uncharacterized protein</fullName>
    </submittedName>
</protein>
<gene>
    <name evidence="2" type="ORF">M406DRAFT_53875</name>
</gene>
<keyword evidence="3" id="KW-1185">Reference proteome</keyword>
<sequence length="56" mass="6186">MSFAGGLDTTNHKKNQRQDGVFYQPRSRSSRVYIAPLGIGTVALSTLNHTSVEKHI</sequence>
<dbReference type="EMBL" id="MU032344">
    <property type="protein sequence ID" value="KAF3770363.1"/>
    <property type="molecule type" value="Genomic_DNA"/>
</dbReference>
<reference evidence="2" key="1">
    <citation type="journal article" date="2020" name="Phytopathology">
        <title>Genome sequence of the chestnut blight fungus Cryphonectria parasitica EP155: A fundamental resource for an archetypical invasive plant pathogen.</title>
        <authorList>
            <person name="Crouch J.A."/>
            <person name="Dawe A."/>
            <person name="Aerts A."/>
            <person name="Barry K."/>
            <person name="Churchill A.C.L."/>
            <person name="Grimwood J."/>
            <person name="Hillman B."/>
            <person name="Milgroom M.G."/>
            <person name="Pangilinan J."/>
            <person name="Smith M."/>
            <person name="Salamov A."/>
            <person name="Schmutz J."/>
            <person name="Yadav J."/>
            <person name="Grigoriev I.V."/>
            <person name="Nuss D."/>
        </authorList>
    </citation>
    <scope>NUCLEOTIDE SEQUENCE</scope>
    <source>
        <strain evidence="2">EP155</strain>
    </source>
</reference>